<evidence type="ECO:0000256" key="1">
    <source>
        <dbReference type="SAM" id="MobiDB-lite"/>
    </source>
</evidence>
<evidence type="ECO:0000313" key="2">
    <source>
        <dbReference type="EMBL" id="CAJ1916562.1"/>
    </source>
</evidence>
<accession>A0AA86S0F5</accession>
<keyword evidence="3" id="KW-1185">Reference proteome</keyword>
<dbReference type="EMBL" id="OY731398">
    <property type="protein sequence ID" value="CAJ1916562.1"/>
    <property type="molecule type" value="Genomic_DNA"/>
</dbReference>
<feature type="compositionally biased region" description="Gly residues" evidence="1">
    <location>
        <begin position="1"/>
        <end position="10"/>
    </location>
</feature>
<name>A0AA86S0F5_9FABA</name>
<feature type="region of interest" description="Disordered" evidence="1">
    <location>
        <begin position="49"/>
        <end position="84"/>
    </location>
</feature>
<reference evidence="2" key="1">
    <citation type="submission" date="2023-10" db="EMBL/GenBank/DDBJ databases">
        <authorList>
            <person name="Domelevo Entfellner J.-B."/>
        </authorList>
    </citation>
    <scope>NUCLEOTIDE SEQUENCE</scope>
</reference>
<sequence length="102" mass="11297">MRGERVGGSLGDLDNGESEGAGKIEHQGRGANCERREWWRWVRLRDSGRQGENEKMVSVGENEGEVTTGLGEENGPRNTTREKLSCNAPPSILLLRLYSILS</sequence>
<dbReference type="Gramene" id="rna-AYBTSS11_LOCUS3616">
    <property type="protein sequence ID" value="CAJ1916562.1"/>
    <property type="gene ID" value="gene-AYBTSS11_LOCUS3616"/>
</dbReference>
<evidence type="ECO:0000313" key="3">
    <source>
        <dbReference type="Proteomes" id="UP001189624"/>
    </source>
</evidence>
<proteinExistence type="predicted"/>
<feature type="compositionally biased region" description="Basic and acidic residues" evidence="1">
    <location>
        <begin position="20"/>
        <end position="32"/>
    </location>
</feature>
<gene>
    <name evidence="2" type="ORF">AYBTSS11_LOCUS3616</name>
</gene>
<protein>
    <submittedName>
        <fullName evidence="2">Uncharacterized protein</fullName>
    </submittedName>
</protein>
<dbReference type="AlphaFoldDB" id="A0AA86S0F5"/>
<organism evidence="2 3">
    <name type="scientific">Sphenostylis stenocarpa</name>
    <dbReference type="NCBI Taxonomy" id="92480"/>
    <lineage>
        <taxon>Eukaryota</taxon>
        <taxon>Viridiplantae</taxon>
        <taxon>Streptophyta</taxon>
        <taxon>Embryophyta</taxon>
        <taxon>Tracheophyta</taxon>
        <taxon>Spermatophyta</taxon>
        <taxon>Magnoliopsida</taxon>
        <taxon>eudicotyledons</taxon>
        <taxon>Gunneridae</taxon>
        <taxon>Pentapetalae</taxon>
        <taxon>rosids</taxon>
        <taxon>fabids</taxon>
        <taxon>Fabales</taxon>
        <taxon>Fabaceae</taxon>
        <taxon>Papilionoideae</taxon>
        <taxon>50 kb inversion clade</taxon>
        <taxon>NPAAA clade</taxon>
        <taxon>indigoferoid/millettioid clade</taxon>
        <taxon>Phaseoleae</taxon>
        <taxon>Sphenostylis</taxon>
    </lineage>
</organism>
<dbReference type="Proteomes" id="UP001189624">
    <property type="component" value="Chromosome 1"/>
</dbReference>
<feature type="region of interest" description="Disordered" evidence="1">
    <location>
        <begin position="1"/>
        <end position="32"/>
    </location>
</feature>